<dbReference type="AlphaFoldDB" id="A0A9X2L6C8"/>
<dbReference type="PROSITE" id="PS51257">
    <property type="entry name" value="PROKAR_LIPOPROTEIN"/>
    <property type="match status" value="1"/>
</dbReference>
<organism evidence="4 5">
    <name type="scientific">Parvularcula maris</name>
    <dbReference type="NCBI Taxonomy" id="2965077"/>
    <lineage>
        <taxon>Bacteria</taxon>
        <taxon>Pseudomonadati</taxon>
        <taxon>Pseudomonadota</taxon>
        <taxon>Alphaproteobacteria</taxon>
        <taxon>Parvularculales</taxon>
        <taxon>Parvularculaceae</taxon>
        <taxon>Parvularcula</taxon>
    </lineage>
</organism>
<dbReference type="PANTHER" id="PTHR30035">
    <property type="entry name" value="LIPOPROTEIN VACJ-RELATED"/>
    <property type="match status" value="1"/>
</dbReference>
<evidence type="ECO:0000256" key="2">
    <source>
        <dbReference type="ARBA" id="ARBA00022729"/>
    </source>
</evidence>
<dbReference type="Pfam" id="PF04333">
    <property type="entry name" value="MlaA"/>
    <property type="match status" value="1"/>
</dbReference>
<dbReference type="GO" id="GO:0120010">
    <property type="term" value="P:intermembrane phospholipid transfer"/>
    <property type="evidence" value="ECO:0007669"/>
    <property type="project" value="TreeGrafter"/>
</dbReference>
<evidence type="ECO:0000256" key="1">
    <source>
        <dbReference type="ARBA" id="ARBA00010634"/>
    </source>
</evidence>
<feature type="signal peptide" evidence="3">
    <location>
        <begin position="1"/>
        <end position="19"/>
    </location>
</feature>
<evidence type="ECO:0000313" key="5">
    <source>
        <dbReference type="Proteomes" id="UP001142610"/>
    </source>
</evidence>
<evidence type="ECO:0000256" key="3">
    <source>
        <dbReference type="SAM" id="SignalP"/>
    </source>
</evidence>
<dbReference type="Proteomes" id="UP001142610">
    <property type="component" value="Unassembled WGS sequence"/>
</dbReference>
<comment type="similarity">
    <text evidence="1">Belongs to the MlaA family.</text>
</comment>
<proteinExistence type="inferred from homology"/>
<keyword evidence="5" id="KW-1185">Reference proteome</keyword>
<gene>
    <name evidence="4" type="ORF">NOG11_00150</name>
</gene>
<comment type="caution">
    <text evidence="4">The sequence shown here is derived from an EMBL/GenBank/DDBJ whole genome shotgun (WGS) entry which is preliminary data.</text>
</comment>
<dbReference type="EMBL" id="JANIBC010000001">
    <property type="protein sequence ID" value="MCQ8183789.1"/>
    <property type="molecule type" value="Genomic_DNA"/>
</dbReference>
<dbReference type="GO" id="GO:0016020">
    <property type="term" value="C:membrane"/>
    <property type="evidence" value="ECO:0007669"/>
    <property type="project" value="InterPro"/>
</dbReference>
<sequence length="243" mass="26993">MARLMLVLFALLAATACTTTPQRLEAAPAIIEPNDPFEDYNRRALKANAVVDDLYIEPFADLYRLVFPKPVRRSAANFTENLITPTFVFNELLQLDFEDAGHSTVRFAINSTLGVAGLFDPATGMGFENRPEDFSQTLGNWGVPEGPYVVAPFVGPTTVRGIFGSLARLGLSPATQLYLPDDLTFRASMVGQRTAERRIESHETLERVFSEEDGYILLRSLFLQEQAAALHEDGDPYENLPDF</sequence>
<reference evidence="4" key="1">
    <citation type="submission" date="2022-07" db="EMBL/GenBank/DDBJ databases">
        <title>Parvularcula maris sp. nov., an algicidal bacterium isolated from seawater.</title>
        <authorList>
            <person name="Li F."/>
        </authorList>
    </citation>
    <scope>NUCLEOTIDE SEQUENCE</scope>
    <source>
        <strain evidence="4">BGMRC 0090</strain>
    </source>
</reference>
<dbReference type="InterPro" id="IPR007428">
    <property type="entry name" value="MlaA"/>
</dbReference>
<feature type="chain" id="PRO_5040804669" evidence="3">
    <location>
        <begin position="20"/>
        <end position="243"/>
    </location>
</feature>
<protein>
    <submittedName>
        <fullName evidence="4">VacJ family lipoprotein</fullName>
    </submittedName>
</protein>
<dbReference type="PANTHER" id="PTHR30035:SF3">
    <property type="entry name" value="INTERMEMBRANE PHOSPHOLIPID TRANSPORT SYSTEM LIPOPROTEIN MLAA"/>
    <property type="match status" value="1"/>
</dbReference>
<dbReference type="PRINTS" id="PR01805">
    <property type="entry name" value="VACJLIPOPROT"/>
</dbReference>
<keyword evidence="2 3" id="KW-0732">Signal</keyword>
<evidence type="ECO:0000313" key="4">
    <source>
        <dbReference type="EMBL" id="MCQ8183789.1"/>
    </source>
</evidence>
<keyword evidence="4" id="KW-0449">Lipoprotein</keyword>
<accession>A0A9X2L6C8</accession>
<dbReference type="RefSeq" id="WP_256617592.1">
    <property type="nucleotide sequence ID" value="NZ_JANIBC010000001.1"/>
</dbReference>
<name>A0A9X2L6C8_9PROT</name>